<keyword evidence="13" id="KW-0969">Cilium</keyword>
<evidence type="ECO:0000313" key="14">
    <source>
        <dbReference type="Proteomes" id="UP001596143"/>
    </source>
</evidence>
<keyword evidence="10 12" id="KW-0472">Membrane</keyword>
<evidence type="ECO:0000256" key="10">
    <source>
        <dbReference type="ARBA" id="ARBA00023136"/>
    </source>
</evidence>
<feature type="transmembrane region" description="Helical" evidence="12">
    <location>
        <begin position="191"/>
        <end position="211"/>
    </location>
</feature>
<evidence type="ECO:0000256" key="4">
    <source>
        <dbReference type="ARBA" id="ARBA00022448"/>
    </source>
</evidence>
<keyword evidence="5 12" id="KW-1003">Cell membrane</keyword>
<evidence type="ECO:0000313" key="13">
    <source>
        <dbReference type="EMBL" id="MFC5628099.1"/>
    </source>
</evidence>
<keyword evidence="6 12" id="KW-0812">Transmembrane</keyword>
<comment type="caution">
    <text evidence="13">The sequence shown here is derived from an EMBL/GenBank/DDBJ whole genome shotgun (WGS) entry which is preliminary data.</text>
</comment>
<evidence type="ECO:0000256" key="12">
    <source>
        <dbReference type="RuleBase" id="RU364091"/>
    </source>
</evidence>
<organism evidence="13 14">
    <name type="scientific">Aliibacillus thermotolerans</name>
    <dbReference type="NCBI Taxonomy" id="1834418"/>
    <lineage>
        <taxon>Bacteria</taxon>
        <taxon>Bacillati</taxon>
        <taxon>Bacillota</taxon>
        <taxon>Bacilli</taxon>
        <taxon>Bacillales</taxon>
        <taxon>Bacillaceae</taxon>
        <taxon>Aliibacillus</taxon>
    </lineage>
</organism>
<evidence type="ECO:0000256" key="8">
    <source>
        <dbReference type="ARBA" id="ARBA00022927"/>
    </source>
</evidence>
<dbReference type="Gene3D" id="3.40.1690.10">
    <property type="entry name" value="secretion proteins EscU"/>
    <property type="match status" value="1"/>
</dbReference>
<evidence type="ECO:0000256" key="6">
    <source>
        <dbReference type="ARBA" id="ARBA00022692"/>
    </source>
</evidence>
<feature type="transmembrane region" description="Helical" evidence="12">
    <location>
        <begin position="143"/>
        <end position="171"/>
    </location>
</feature>
<dbReference type="PANTHER" id="PTHR30531">
    <property type="entry name" value="FLAGELLAR BIOSYNTHETIC PROTEIN FLHB"/>
    <property type="match status" value="1"/>
</dbReference>
<proteinExistence type="inferred from homology"/>
<dbReference type="Gene3D" id="6.10.250.2080">
    <property type="match status" value="1"/>
</dbReference>
<evidence type="ECO:0000256" key="1">
    <source>
        <dbReference type="ARBA" id="ARBA00004651"/>
    </source>
</evidence>
<dbReference type="SUPFAM" id="SSF160544">
    <property type="entry name" value="EscU C-terminal domain-like"/>
    <property type="match status" value="1"/>
</dbReference>
<dbReference type="Proteomes" id="UP001596143">
    <property type="component" value="Unassembled WGS sequence"/>
</dbReference>
<reference evidence="14" key="1">
    <citation type="journal article" date="2019" name="Int. J. Syst. Evol. Microbiol.">
        <title>The Global Catalogue of Microorganisms (GCM) 10K type strain sequencing project: providing services to taxonomists for standard genome sequencing and annotation.</title>
        <authorList>
            <consortium name="The Broad Institute Genomics Platform"/>
            <consortium name="The Broad Institute Genome Sequencing Center for Infectious Disease"/>
            <person name="Wu L."/>
            <person name="Ma J."/>
        </authorList>
    </citation>
    <scope>NUCLEOTIDE SEQUENCE [LARGE SCALE GENOMIC DNA]</scope>
    <source>
        <strain evidence="14">CGMCC 1.15790</strain>
    </source>
</reference>
<comment type="function">
    <text evidence="12">Required for formation of the rod structure in the basal body of the flagellar apparatus. Together with FliI and FliH, may constitute the export apparatus of flagellin.</text>
</comment>
<dbReference type="PANTHER" id="PTHR30531:SF12">
    <property type="entry name" value="FLAGELLAR BIOSYNTHETIC PROTEIN FLHB"/>
    <property type="match status" value="1"/>
</dbReference>
<dbReference type="NCBIfam" id="TIGR00328">
    <property type="entry name" value="flhB"/>
    <property type="match status" value="1"/>
</dbReference>
<keyword evidence="8 12" id="KW-0653">Protein transport</keyword>
<evidence type="ECO:0000256" key="11">
    <source>
        <dbReference type="ARBA" id="ARBA00023225"/>
    </source>
</evidence>
<keyword evidence="9 12" id="KW-1133">Transmembrane helix</keyword>
<evidence type="ECO:0000256" key="9">
    <source>
        <dbReference type="ARBA" id="ARBA00022989"/>
    </source>
</evidence>
<dbReference type="InterPro" id="IPR006136">
    <property type="entry name" value="FlhB"/>
</dbReference>
<protein>
    <recommendedName>
        <fullName evidence="3 12">Flagellar biosynthetic protein FlhB</fullName>
    </recommendedName>
</protein>
<keyword evidence="13" id="KW-0282">Flagellum</keyword>
<comment type="subcellular location">
    <subcellularLocation>
        <location evidence="1">Cell membrane</location>
        <topology evidence="1">Multi-pass membrane protein</topology>
    </subcellularLocation>
</comment>
<dbReference type="InterPro" id="IPR006135">
    <property type="entry name" value="T3SS_substrate_exporter"/>
</dbReference>
<name>A0ABW0U5R5_9BACI</name>
<evidence type="ECO:0000256" key="3">
    <source>
        <dbReference type="ARBA" id="ARBA00021622"/>
    </source>
</evidence>
<evidence type="ECO:0000256" key="2">
    <source>
        <dbReference type="ARBA" id="ARBA00010690"/>
    </source>
</evidence>
<keyword evidence="13" id="KW-0966">Cell projection</keyword>
<comment type="similarity">
    <text evidence="2 12">Belongs to the type III secretion exporter family.</text>
</comment>
<evidence type="ECO:0000256" key="5">
    <source>
        <dbReference type="ARBA" id="ARBA00022475"/>
    </source>
</evidence>
<gene>
    <name evidence="12 13" type="primary">flhB</name>
    <name evidence="13" type="ORF">ACFPTR_04220</name>
</gene>
<keyword evidence="11 12" id="KW-1006">Bacterial flagellum protein export</keyword>
<dbReference type="EMBL" id="JBHSPF010000018">
    <property type="protein sequence ID" value="MFC5628099.1"/>
    <property type="molecule type" value="Genomic_DNA"/>
</dbReference>
<evidence type="ECO:0000256" key="7">
    <source>
        <dbReference type="ARBA" id="ARBA00022795"/>
    </source>
</evidence>
<dbReference type="Pfam" id="PF01312">
    <property type="entry name" value="Bac_export_2"/>
    <property type="match status" value="1"/>
</dbReference>
<dbReference type="RefSeq" id="WP_270897988.1">
    <property type="nucleotide sequence ID" value="NZ_JBHSPF010000018.1"/>
</dbReference>
<keyword evidence="7 12" id="KW-1005">Bacterial flagellum biogenesis</keyword>
<keyword evidence="4 12" id="KW-0813">Transport</keyword>
<feature type="transmembrane region" description="Helical" evidence="12">
    <location>
        <begin position="97"/>
        <end position="122"/>
    </location>
</feature>
<keyword evidence="14" id="KW-1185">Reference proteome</keyword>
<sequence>MKWKVNLQYFSQEKTEKATPKKRQDTRKKGQVAKSTDVNTALILFAVFLFLFFYAEVLGTFLFSMLRQVLTEYITWDINEQTIPVIFEELAFETALILFPIMLIAVIFGVGASVLQVGFMFTPEVIKFKLEKVNPLKGLKRIFSLRALVEFLKSMLKITLVGILVFAIIWFHLDSLLFLSQKDLMDGFGQIASLTGMIGISVALLLLLLSIPDYMYQKYDHEKQIRMSKQEVKDEHKKMEGDPLIKSKRKKKQMDMAMQRMMQEVPEADVIITNPTHFAIALKYEEEHMDAPKVMAKGADFVALRMKTLAKKHNVIQVENKPLARALYEKTEIGDEVPEELFQAVAEVLAYVYRLRDEQG</sequence>
<dbReference type="PRINTS" id="PR00950">
    <property type="entry name" value="TYPE3IMSPROT"/>
</dbReference>
<dbReference type="InterPro" id="IPR029025">
    <property type="entry name" value="T3SS_substrate_exporter_C"/>
</dbReference>
<feature type="transmembrane region" description="Helical" evidence="12">
    <location>
        <begin position="38"/>
        <end position="63"/>
    </location>
</feature>
<accession>A0ABW0U5R5</accession>